<reference evidence="9 10" key="1">
    <citation type="journal article" date="2012" name="BMC Genomics">
        <title>Comparative genomics of the white-rot fungi, Phanerochaete carnosa and P. chrysosporium, to elucidate the genetic basis of the distinct wood types they colonize.</title>
        <authorList>
            <person name="Suzuki H."/>
            <person name="MacDonald J."/>
            <person name="Syed K."/>
            <person name="Salamov A."/>
            <person name="Hori C."/>
            <person name="Aerts A."/>
            <person name="Henrissat B."/>
            <person name="Wiebenga A."/>
            <person name="vanKuyk P.A."/>
            <person name="Barry K."/>
            <person name="Lindquist E."/>
            <person name="LaButti K."/>
            <person name="Lapidus A."/>
            <person name="Lucas S."/>
            <person name="Coutinho P."/>
            <person name="Gong Y."/>
            <person name="Samejima M."/>
            <person name="Mahadevan R."/>
            <person name="Abou-Zaid M."/>
            <person name="de Vries R.P."/>
            <person name="Igarashi K."/>
            <person name="Yadav J.S."/>
            <person name="Grigoriev I.V."/>
            <person name="Master E.R."/>
        </authorList>
    </citation>
    <scope>NUCLEOTIDE SEQUENCE [LARGE SCALE GENOMIC DNA]</scope>
    <source>
        <strain evidence="9 10">HHB-10118-sp</strain>
    </source>
</reference>
<dbReference type="EMBL" id="JH930479">
    <property type="protein sequence ID" value="EKM50008.1"/>
    <property type="molecule type" value="Genomic_DNA"/>
</dbReference>
<dbReference type="PANTHER" id="PTHR44051:SF3">
    <property type="entry name" value="TRANSCRIPTIONAL REGULATOR URE2"/>
    <property type="match status" value="1"/>
</dbReference>
<dbReference type="InterPro" id="IPR036282">
    <property type="entry name" value="Glutathione-S-Trfase_C_sf"/>
</dbReference>
<dbReference type="STRING" id="650164.K5VFR0"/>
<evidence type="ECO:0000256" key="6">
    <source>
        <dbReference type="RuleBase" id="RU003494"/>
    </source>
</evidence>
<sequence>MSHSNQFTLFSHIGGHNGWKVAFVLEELQLTYQSVYLNFRKNEQKAPEFTKYNPNGRIPAIIDHSNNDFVVWESNAIIQYIIDKYDKEHKLSIAPGTDEYYTQLQWLYFQASGQGPYFGQAVWFSVAHPEKVASALERYQKEIKRVLGVLESVLSKQEWLVGGRMTVADISFVRWNIDAATRLLENFDFEKEFPATAKWHNKLLERPAIKKVWEERARLVAQQQ</sequence>
<dbReference type="SFLD" id="SFLDG00358">
    <property type="entry name" value="Main_(cytGST)"/>
    <property type="match status" value="1"/>
</dbReference>
<dbReference type="SUPFAM" id="SSF52833">
    <property type="entry name" value="Thioredoxin-like"/>
    <property type="match status" value="1"/>
</dbReference>
<evidence type="ECO:0000256" key="3">
    <source>
        <dbReference type="ARBA" id="ARBA00022679"/>
    </source>
</evidence>
<dbReference type="InterPro" id="IPR036249">
    <property type="entry name" value="Thioredoxin-like_sf"/>
</dbReference>
<dbReference type="GO" id="GO:0005634">
    <property type="term" value="C:nucleus"/>
    <property type="evidence" value="ECO:0007669"/>
    <property type="project" value="UniProtKB-ARBA"/>
</dbReference>
<dbReference type="PROSITE" id="PS50404">
    <property type="entry name" value="GST_NTER"/>
    <property type="match status" value="1"/>
</dbReference>
<dbReference type="GO" id="GO:0005737">
    <property type="term" value="C:cytoplasm"/>
    <property type="evidence" value="ECO:0007669"/>
    <property type="project" value="UniProtKB-ARBA"/>
</dbReference>
<dbReference type="InterPro" id="IPR010987">
    <property type="entry name" value="Glutathione-S-Trfase_C-like"/>
</dbReference>
<dbReference type="OrthoDB" id="422574at2759"/>
<dbReference type="InterPro" id="IPR004045">
    <property type="entry name" value="Glutathione_S-Trfase_N"/>
</dbReference>
<keyword evidence="10" id="KW-1185">Reference proteome</keyword>
<evidence type="ECO:0000313" key="9">
    <source>
        <dbReference type="EMBL" id="EKM50008.1"/>
    </source>
</evidence>
<comment type="function">
    <text evidence="5">Involved in the oxidative stress response and detoxification.</text>
</comment>
<dbReference type="InParanoid" id="K5VFR0"/>
<evidence type="ECO:0000259" key="8">
    <source>
        <dbReference type="PROSITE" id="PS50405"/>
    </source>
</evidence>
<dbReference type="SFLD" id="SFLDG01151">
    <property type="entry name" value="Main.2:_Nu-like"/>
    <property type="match status" value="1"/>
</dbReference>
<dbReference type="InterPro" id="IPR040079">
    <property type="entry name" value="Glutathione_S-Trfase"/>
</dbReference>
<dbReference type="KEGG" id="pco:PHACADRAFT_264485"/>
<dbReference type="FunCoup" id="K5VFR0">
    <property type="interactions" value="128"/>
</dbReference>
<evidence type="ECO:0000259" key="7">
    <source>
        <dbReference type="PROSITE" id="PS50404"/>
    </source>
</evidence>
<evidence type="ECO:0000256" key="1">
    <source>
        <dbReference type="ARBA" id="ARBA00007409"/>
    </source>
</evidence>
<gene>
    <name evidence="9" type="ORF">PHACADRAFT_264485</name>
</gene>
<evidence type="ECO:0000313" key="10">
    <source>
        <dbReference type="Proteomes" id="UP000008370"/>
    </source>
</evidence>
<dbReference type="InterPro" id="IPR004046">
    <property type="entry name" value="GST_C"/>
</dbReference>
<protein>
    <recommendedName>
        <fullName evidence="2">glutathione transferase</fullName>
        <ecNumber evidence="2">2.5.1.18</ecNumber>
    </recommendedName>
</protein>
<dbReference type="GO" id="GO:0004364">
    <property type="term" value="F:glutathione transferase activity"/>
    <property type="evidence" value="ECO:0007669"/>
    <property type="project" value="UniProtKB-EC"/>
</dbReference>
<dbReference type="Gene3D" id="1.20.1050.130">
    <property type="match status" value="1"/>
</dbReference>
<organism evidence="9 10">
    <name type="scientific">Phanerochaete carnosa (strain HHB-10118-sp)</name>
    <name type="common">White-rot fungus</name>
    <name type="synonym">Peniophora carnosa</name>
    <dbReference type="NCBI Taxonomy" id="650164"/>
    <lineage>
        <taxon>Eukaryota</taxon>
        <taxon>Fungi</taxon>
        <taxon>Dikarya</taxon>
        <taxon>Basidiomycota</taxon>
        <taxon>Agaricomycotina</taxon>
        <taxon>Agaricomycetes</taxon>
        <taxon>Polyporales</taxon>
        <taxon>Phanerochaetaceae</taxon>
        <taxon>Phanerochaete</taxon>
    </lineage>
</organism>
<evidence type="ECO:0000256" key="2">
    <source>
        <dbReference type="ARBA" id="ARBA00012452"/>
    </source>
</evidence>
<feature type="domain" description="GST N-terminal" evidence="7">
    <location>
        <begin position="5"/>
        <end position="89"/>
    </location>
</feature>
<feature type="domain" description="GST C-terminal" evidence="8">
    <location>
        <begin position="96"/>
        <end position="223"/>
    </location>
</feature>
<dbReference type="Proteomes" id="UP000008370">
    <property type="component" value="Unassembled WGS sequence"/>
</dbReference>
<name>K5VFR0_PHACS</name>
<dbReference type="SUPFAM" id="SSF47616">
    <property type="entry name" value="GST C-terminal domain-like"/>
    <property type="match status" value="1"/>
</dbReference>
<dbReference type="CDD" id="cd03048">
    <property type="entry name" value="GST_N_Ure2p_like"/>
    <property type="match status" value="1"/>
</dbReference>
<keyword evidence="3" id="KW-0808">Transferase</keyword>
<comment type="catalytic activity">
    <reaction evidence="4">
        <text>RX + glutathione = an S-substituted glutathione + a halide anion + H(+)</text>
        <dbReference type="Rhea" id="RHEA:16437"/>
        <dbReference type="ChEBI" id="CHEBI:15378"/>
        <dbReference type="ChEBI" id="CHEBI:16042"/>
        <dbReference type="ChEBI" id="CHEBI:17792"/>
        <dbReference type="ChEBI" id="CHEBI:57925"/>
        <dbReference type="ChEBI" id="CHEBI:90779"/>
        <dbReference type="EC" id="2.5.1.18"/>
    </reaction>
</comment>
<dbReference type="AlphaFoldDB" id="K5VFR0"/>
<dbReference type="PROSITE" id="PS50405">
    <property type="entry name" value="GST_CTER"/>
    <property type="match status" value="1"/>
</dbReference>
<comment type="similarity">
    <text evidence="1 6">Belongs to the GST superfamily.</text>
</comment>
<evidence type="ECO:0000256" key="5">
    <source>
        <dbReference type="ARBA" id="ARBA00060024"/>
    </source>
</evidence>
<dbReference type="Pfam" id="PF02798">
    <property type="entry name" value="GST_N"/>
    <property type="match status" value="1"/>
</dbReference>
<dbReference type="PANTHER" id="PTHR44051">
    <property type="entry name" value="GLUTATHIONE S-TRANSFERASE-RELATED"/>
    <property type="match status" value="1"/>
</dbReference>
<dbReference type="HOGENOM" id="CLU_011226_14_2_1"/>
<dbReference type="RefSeq" id="XP_007401204.1">
    <property type="nucleotide sequence ID" value="XM_007401142.1"/>
</dbReference>
<proteinExistence type="inferred from homology"/>
<dbReference type="SFLD" id="SFLDS00019">
    <property type="entry name" value="Glutathione_Transferase_(cytos"/>
    <property type="match status" value="1"/>
</dbReference>
<dbReference type="EC" id="2.5.1.18" evidence="2"/>
<dbReference type="Pfam" id="PF00043">
    <property type="entry name" value="GST_C"/>
    <property type="match status" value="1"/>
</dbReference>
<accession>K5VFR0</accession>
<dbReference type="GeneID" id="18918830"/>
<evidence type="ECO:0000256" key="4">
    <source>
        <dbReference type="ARBA" id="ARBA00047960"/>
    </source>
</evidence>
<dbReference type="FunFam" id="1.20.1050.130:FF:000016">
    <property type="entry name" value="Glutathione S-transferase 1"/>
    <property type="match status" value="1"/>
</dbReference>